<sequence length="342" mass="38391">MWVQLRTGFRQQHAYVIPDVAQPGCRAGMVSTRHWLDWRQANSVIVFGIEFMREVARVLAEGGTTPADAWIEQSWHTRAGSPTRHQSVMDPYGEANCAALVNKLTYPVNSLTFHQLLNDVVPQVLKTLPMDLSKTVGKPGEHIIAPYMWTIDLKKPQIPSTFKYRDDLREIVFTSPHYYCGYTAASTGPASFSSRSWPLNPADERRPIVYDANPASLPKRSDVPAQADRIVDTIRNWGHTLGFTVGPTETGSWNAPTGGKSVKYIVDAPVNVDVSLVEFLQRAQKLADIVHPLISEQAARDKPEKYGYDHVRFSTPPGFFAKFTAPDKNGQPRLRVETRIYE</sequence>
<organism evidence="1 2">
    <name type="scientific">Mycolicibacterium mageritense</name>
    <name type="common">Mycobacterium mageritense</name>
    <dbReference type="NCBI Taxonomy" id="53462"/>
    <lineage>
        <taxon>Bacteria</taxon>
        <taxon>Bacillati</taxon>
        <taxon>Actinomycetota</taxon>
        <taxon>Actinomycetes</taxon>
        <taxon>Mycobacteriales</taxon>
        <taxon>Mycobacteriaceae</taxon>
        <taxon>Mycolicibacterium</taxon>
    </lineage>
</organism>
<dbReference type="Proteomes" id="UP000465622">
    <property type="component" value="Chromosome"/>
</dbReference>
<dbReference type="EMBL" id="AP022567">
    <property type="protein sequence ID" value="BBX33124.1"/>
    <property type="molecule type" value="Genomic_DNA"/>
</dbReference>
<protein>
    <submittedName>
        <fullName evidence="1">Uncharacterized protein</fullName>
    </submittedName>
</protein>
<proteinExistence type="predicted"/>
<evidence type="ECO:0000313" key="1">
    <source>
        <dbReference type="EMBL" id="BBX33124.1"/>
    </source>
</evidence>
<evidence type="ECO:0000313" key="2">
    <source>
        <dbReference type="Proteomes" id="UP000465622"/>
    </source>
</evidence>
<accession>A0ABM7HRF3</accession>
<name>A0ABM7HRF3_MYCME</name>
<keyword evidence="2" id="KW-1185">Reference proteome</keyword>
<gene>
    <name evidence="1" type="ORF">MMAGJ_24060</name>
</gene>
<reference evidence="1 2" key="1">
    <citation type="journal article" date="2019" name="Emerg. Microbes Infect.">
        <title>Comprehensive subspecies identification of 175 nontuberculous mycobacteria species based on 7547 genomic profiles.</title>
        <authorList>
            <person name="Matsumoto Y."/>
            <person name="Kinjo T."/>
            <person name="Motooka D."/>
            <person name="Nabeya D."/>
            <person name="Jung N."/>
            <person name="Uechi K."/>
            <person name="Horii T."/>
            <person name="Iida T."/>
            <person name="Fujita J."/>
            <person name="Nakamura S."/>
        </authorList>
    </citation>
    <scope>NUCLEOTIDE SEQUENCE [LARGE SCALE GENOMIC DNA]</scope>
    <source>
        <strain evidence="1 2">JCM 12375</strain>
    </source>
</reference>